<dbReference type="InterPro" id="IPR006170">
    <property type="entry name" value="PBP/GOBP"/>
</dbReference>
<keyword evidence="1" id="KW-0732">Signal</keyword>
<sequence length="146" mass="16833">MKAALVVLLFVFSSVNCNFELRHLEGMNDLHTLCKLYSGTTEQLIEGVKKGQFPDNEPSIQRYNFCLWGQAGELDSNYRIIVPKLMTYLTGIEKQYAVHYIKCNEMALGLANKDPVQKIWEMEKCANKRIKDNKVKNDYPFAFDTV</sequence>
<feature type="signal peptide" evidence="1">
    <location>
        <begin position="1"/>
        <end position="17"/>
    </location>
</feature>
<evidence type="ECO:0000313" key="3">
    <source>
        <dbReference type="Proteomes" id="UP001652700"/>
    </source>
</evidence>
<keyword evidence="3" id="KW-1185">Reference proteome</keyword>
<evidence type="ECO:0000256" key="1">
    <source>
        <dbReference type="SAM" id="SignalP"/>
    </source>
</evidence>
<evidence type="ECO:0000313" key="2">
    <source>
        <dbReference type="EnsemblMetazoa" id="XP_050498663.1"/>
    </source>
</evidence>
<accession>A0ABM5JL48</accession>
<name>A0ABM5JL48_DIAVI</name>
<dbReference type="Gene3D" id="1.10.238.20">
    <property type="entry name" value="Pheromone/general odorant binding protein domain"/>
    <property type="match status" value="1"/>
</dbReference>
<dbReference type="CDD" id="cd23992">
    <property type="entry name" value="PBP_GOBP"/>
    <property type="match status" value="1"/>
</dbReference>
<dbReference type="RefSeq" id="XP_050498663.1">
    <property type="nucleotide sequence ID" value="XM_050642706.1"/>
</dbReference>
<dbReference type="InterPro" id="IPR036728">
    <property type="entry name" value="PBP_GOBP_sf"/>
</dbReference>
<dbReference type="SUPFAM" id="SSF47565">
    <property type="entry name" value="Insect pheromone/odorant-binding proteins"/>
    <property type="match status" value="1"/>
</dbReference>
<protein>
    <submittedName>
        <fullName evidence="2">Uncharacterized protein</fullName>
    </submittedName>
</protein>
<reference evidence="2" key="1">
    <citation type="submission" date="2025-05" db="UniProtKB">
        <authorList>
            <consortium name="EnsemblMetazoa"/>
        </authorList>
    </citation>
    <scope>IDENTIFICATION</scope>
</reference>
<dbReference type="Proteomes" id="UP001652700">
    <property type="component" value="Unplaced"/>
</dbReference>
<proteinExistence type="predicted"/>
<feature type="chain" id="PRO_5046530268" evidence="1">
    <location>
        <begin position="18"/>
        <end position="146"/>
    </location>
</feature>
<dbReference type="GeneID" id="126879553"/>
<dbReference type="Pfam" id="PF01395">
    <property type="entry name" value="PBP_GOBP"/>
    <property type="match status" value="1"/>
</dbReference>
<organism evidence="2 3">
    <name type="scientific">Diabrotica virgifera virgifera</name>
    <name type="common">western corn rootworm</name>
    <dbReference type="NCBI Taxonomy" id="50390"/>
    <lineage>
        <taxon>Eukaryota</taxon>
        <taxon>Metazoa</taxon>
        <taxon>Ecdysozoa</taxon>
        <taxon>Arthropoda</taxon>
        <taxon>Hexapoda</taxon>
        <taxon>Insecta</taxon>
        <taxon>Pterygota</taxon>
        <taxon>Neoptera</taxon>
        <taxon>Endopterygota</taxon>
        <taxon>Coleoptera</taxon>
        <taxon>Polyphaga</taxon>
        <taxon>Cucujiformia</taxon>
        <taxon>Chrysomeloidea</taxon>
        <taxon>Chrysomelidae</taxon>
        <taxon>Galerucinae</taxon>
        <taxon>Diabroticina</taxon>
        <taxon>Diabroticites</taxon>
        <taxon>Diabrotica</taxon>
    </lineage>
</organism>
<dbReference type="EnsemblMetazoa" id="XM_050642706.1">
    <property type="protein sequence ID" value="XP_050498663.1"/>
    <property type="gene ID" value="LOC126879553"/>
</dbReference>